<dbReference type="CDD" id="cd16914">
    <property type="entry name" value="EcfT"/>
    <property type="match status" value="1"/>
</dbReference>
<gene>
    <name evidence="6" type="ORF">DLJ74_09820</name>
</gene>
<feature type="transmembrane region" description="Helical" evidence="5">
    <location>
        <begin position="114"/>
        <end position="134"/>
    </location>
</feature>
<evidence type="ECO:0000313" key="7">
    <source>
        <dbReference type="Proteomes" id="UP000245624"/>
    </source>
</evidence>
<evidence type="ECO:0000313" key="6">
    <source>
        <dbReference type="EMBL" id="PWU68714.1"/>
    </source>
</evidence>
<comment type="subcellular location">
    <subcellularLocation>
        <location evidence="1">Membrane</location>
        <topology evidence="1">Multi-pass membrane protein</topology>
    </subcellularLocation>
</comment>
<keyword evidence="3 5" id="KW-1133">Transmembrane helix</keyword>
<comment type="caution">
    <text evidence="6">The sequence shown here is derived from an EMBL/GenBank/DDBJ whole genome shotgun (WGS) entry which is preliminary data.</text>
</comment>
<sequence>MAIELSYKKTFLHHINPSMKFIIFVGLFIGLLLIHNPNILFYTCIGLLLVYFLLTGYPFVLLLLFASPFLIIFLSSTITMMLFGEGQTTLFQYGVIHVTEESFYRGIHLGMRSIVFGLLGLLFALTTRPVSMFYSMMQQLKLPPKIAYSFMTAIRLLPMIAEEFSHLKKGLKIRGMEYKKGIHGFYQKIQLFTIPVLAQSIRRAYRIAIAMEAKQFTGNRDRTFYYQIGFTRYDTYFVIFLLATLLITFYMSEQLPILQVKDVLSL</sequence>
<evidence type="ECO:0000256" key="2">
    <source>
        <dbReference type="ARBA" id="ARBA00022692"/>
    </source>
</evidence>
<dbReference type="GO" id="GO:0005886">
    <property type="term" value="C:plasma membrane"/>
    <property type="evidence" value="ECO:0007669"/>
    <property type="project" value="UniProtKB-ARBA"/>
</dbReference>
<reference evidence="6 7" key="1">
    <citation type="submission" date="2018-05" db="EMBL/GenBank/DDBJ databases">
        <title>Genomic analysis of Gracilibacillus dipsosauri DD1 reveals novel features of a salt-tolerant amylase.</title>
        <authorList>
            <person name="Deutch C.E."/>
            <person name="Yang S."/>
        </authorList>
    </citation>
    <scope>NUCLEOTIDE SEQUENCE [LARGE SCALE GENOMIC DNA]</scope>
    <source>
        <strain evidence="6 7">DD1</strain>
    </source>
</reference>
<dbReference type="Proteomes" id="UP000245624">
    <property type="component" value="Unassembled WGS sequence"/>
</dbReference>
<dbReference type="PANTHER" id="PTHR33514:SF1">
    <property type="entry name" value="ABC TRANSPORTER PERMEASE"/>
    <property type="match status" value="1"/>
</dbReference>
<proteinExistence type="predicted"/>
<name>A0A317L0D2_9BACI</name>
<evidence type="ECO:0000256" key="4">
    <source>
        <dbReference type="ARBA" id="ARBA00023136"/>
    </source>
</evidence>
<accession>A0A317L0D2</accession>
<dbReference type="InterPro" id="IPR003339">
    <property type="entry name" value="ABC/ECF_trnsptr_transmembrane"/>
</dbReference>
<keyword evidence="4 5" id="KW-0472">Membrane</keyword>
<dbReference type="PANTHER" id="PTHR33514">
    <property type="entry name" value="PROTEIN ABCI12, CHLOROPLASTIC"/>
    <property type="match status" value="1"/>
</dbReference>
<keyword evidence="2 5" id="KW-0812">Transmembrane</keyword>
<dbReference type="Pfam" id="PF02361">
    <property type="entry name" value="CbiQ"/>
    <property type="match status" value="1"/>
</dbReference>
<evidence type="ECO:0000256" key="3">
    <source>
        <dbReference type="ARBA" id="ARBA00022989"/>
    </source>
</evidence>
<dbReference type="OrthoDB" id="92887at2"/>
<dbReference type="RefSeq" id="WP_109984319.1">
    <property type="nucleotide sequence ID" value="NZ_JAJUIE010000007.1"/>
</dbReference>
<feature type="transmembrane region" description="Helical" evidence="5">
    <location>
        <begin position="233"/>
        <end position="251"/>
    </location>
</feature>
<dbReference type="AlphaFoldDB" id="A0A317L0D2"/>
<organism evidence="6 7">
    <name type="scientific">Gracilibacillus dipsosauri</name>
    <dbReference type="NCBI Taxonomy" id="178340"/>
    <lineage>
        <taxon>Bacteria</taxon>
        <taxon>Bacillati</taxon>
        <taxon>Bacillota</taxon>
        <taxon>Bacilli</taxon>
        <taxon>Bacillales</taxon>
        <taxon>Bacillaceae</taxon>
        <taxon>Gracilibacillus</taxon>
    </lineage>
</organism>
<feature type="transmembrane region" description="Helical" evidence="5">
    <location>
        <begin position="60"/>
        <end position="83"/>
    </location>
</feature>
<keyword evidence="7" id="KW-1185">Reference proteome</keyword>
<evidence type="ECO:0000256" key="5">
    <source>
        <dbReference type="SAM" id="Phobius"/>
    </source>
</evidence>
<dbReference type="EMBL" id="QGTD01000008">
    <property type="protein sequence ID" value="PWU68714.1"/>
    <property type="molecule type" value="Genomic_DNA"/>
</dbReference>
<protein>
    <submittedName>
        <fullName evidence="6">Energy-coupling factor transporter transmembrane protein EcfT</fullName>
    </submittedName>
</protein>
<feature type="transmembrane region" description="Helical" evidence="5">
    <location>
        <begin position="21"/>
        <end position="54"/>
    </location>
</feature>
<evidence type="ECO:0000256" key="1">
    <source>
        <dbReference type="ARBA" id="ARBA00004141"/>
    </source>
</evidence>